<gene>
    <name evidence="8" type="ORF">B0T23DRAFT_399024</name>
</gene>
<evidence type="ECO:0000313" key="8">
    <source>
        <dbReference type="EMBL" id="KAK3486624.1"/>
    </source>
</evidence>
<keyword evidence="2 7" id="KW-0812">Transmembrane</keyword>
<protein>
    <submittedName>
        <fullName evidence="8">NADH:ubiquinone reductase</fullName>
    </submittedName>
</protein>
<keyword evidence="6 7" id="KW-0472">Membrane</keyword>
<evidence type="ECO:0000256" key="1">
    <source>
        <dbReference type="ARBA" id="ARBA00004448"/>
    </source>
</evidence>
<keyword evidence="9" id="KW-1185">Reference proteome</keyword>
<evidence type="ECO:0000256" key="6">
    <source>
        <dbReference type="ARBA" id="ARBA00023136"/>
    </source>
</evidence>
<dbReference type="PANTHER" id="PTHR21382">
    <property type="entry name" value="NADH-UBIQUINONE OXIDOREDUCTASE SUBUNIT"/>
    <property type="match status" value="1"/>
</dbReference>
<evidence type="ECO:0000313" key="9">
    <source>
        <dbReference type="Proteomes" id="UP001285908"/>
    </source>
</evidence>
<dbReference type="GO" id="GO:0005743">
    <property type="term" value="C:mitochondrial inner membrane"/>
    <property type="evidence" value="ECO:0007669"/>
    <property type="project" value="UniProtKB-SubCell"/>
</dbReference>
<organism evidence="8 9">
    <name type="scientific">Neurospora hispaniola</name>
    <dbReference type="NCBI Taxonomy" id="588809"/>
    <lineage>
        <taxon>Eukaryota</taxon>
        <taxon>Fungi</taxon>
        <taxon>Dikarya</taxon>
        <taxon>Ascomycota</taxon>
        <taxon>Pezizomycotina</taxon>
        <taxon>Sordariomycetes</taxon>
        <taxon>Sordariomycetidae</taxon>
        <taxon>Sordariales</taxon>
        <taxon>Sordariaceae</taxon>
        <taxon>Neurospora</taxon>
    </lineage>
</organism>
<feature type="transmembrane region" description="Helical" evidence="7">
    <location>
        <begin position="50"/>
        <end position="71"/>
    </location>
</feature>
<keyword evidence="4 7" id="KW-1133">Transmembrane helix</keyword>
<dbReference type="GeneID" id="87876013"/>
<evidence type="ECO:0000256" key="4">
    <source>
        <dbReference type="ARBA" id="ARBA00022989"/>
    </source>
</evidence>
<dbReference type="EMBL" id="JAULSX010000008">
    <property type="protein sequence ID" value="KAK3486624.1"/>
    <property type="molecule type" value="Genomic_DNA"/>
</dbReference>
<dbReference type="PANTHER" id="PTHR21382:SF1">
    <property type="entry name" value="NADH DEHYDROGENASE [UBIQUINONE] 1 ALPHA SUBCOMPLEX SUBUNIT 11"/>
    <property type="match status" value="1"/>
</dbReference>
<dbReference type="GO" id="GO:0006120">
    <property type="term" value="P:mitochondrial electron transport, NADH to ubiquinone"/>
    <property type="evidence" value="ECO:0007669"/>
    <property type="project" value="InterPro"/>
</dbReference>
<evidence type="ECO:0000256" key="2">
    <source>
        <dbReference type="ARBA" id="ARBA00022692"/>
    </source>
</evidence>
<accession>A0AAJ0I0S9</accession>
<name>A0AAJ0I0S9_9PEZI</name>
<dbReference type="RefSeq" id="XP_062689181.1">
    <property type="nucleotide sequence ID" value="XM_062838391.1"/>
</dbReference>
<dbReference type="Proteomes" id="UP001285908">
    <property type="component" value="Unassembled WGS sequence"/>
</dbReference>
<feature type="transmembrane region" description="Helical" evidence="7">
    <location>
        <begin position="20"/>
        <end position="38"/>
    </location>
</feature>
<dbReference type="AlphaFoldDB" id="A0AAJ0I0S9"/>
<dbReference type="InterPro" id="IPR039205">
    <property type="entry name" value="NDUFA11"/>
</dbReference>
<comment type="caution">
    <text evidence="8">The sequence shown here is derived from an EMBL/GenBank/DDBJ whole genome shotgun (WGS) entry which is preliminary data.</text>
</comment>
<keyword evidence="3" id="KW-0999">Mitochondrion inner membrane</keyword>
<proteinExistence type="predicted"/>
<evidence type="ECO:0000256" key="5">
    <source>
        <dbReference type="ARBA" id="ARBA00023128"/>
    </source>
</evidence>
<keyword evidence="5" id="KW-0496">Mitochondrion</keyword>
<evidence type="ECO:0000256" key="3">
    <source>
        <dbReference type="ARBA" id="ARBA00022792"/>
    </source>
</evidence>
<reference evidence="8 9" key="1">
    <citation type="journal article" date="2023" name="Mol. Phylogenet. Evol.">
        <title>Genome-scale phylogeny and comparative genomics of the fungal order Sordariales.</title>
        <authorList>
            <person name="Hensen N."/>
            <person name="Bonometti L."/>
            <person name="Westerberg I."/>
            <person name="Brannstrom I.O."/>
            <person name="Guillou S."/>
            <person name="Cros-Aarteil S."/>
            <person name="Calhoun S."/>
            <person name="Haridas S."/>
            <person name="Kuo A."/>
            <person name="Mondo S."/>
            <person name="Pangilinan J."/>
            <person name="Riley R."/>
            <person name="LaButti K."/>
            <person name="Andreopoulos B."/>
            <person name="Lipzen A."/>
            <person name="Chen C."/>
            <person name="Yan M."/>
            <person name="Daum C."/>
            <person name="Ng V."/>
            <person name="Clum A."/>
            <person name="Steindorff A."/>
            <person name="Ohm R.A."/>
            <person name="Martin F."/>
            <person name="Silar P."/>
            <person name="Natvig D.O."/>
            <person name="Lalanne C."/>
            <person name="Gautier V."/>
            <person name="Ament-Velasquez S.L."/>
            <person name="Kruys A."/>
            <person name="Hutchinson M.I."/>
            <person name="Powell A.J."/>
            <person name="Barry K."/>
            <person name="Miller A.N."/>
            <person name="Grigoriev I.V."/>
            <person name="Debuchy R."/>
            <person name="Gladieux P."/>
            <person name="Hiltunen Thoren M."/>
            <person name="Johannesson H."/>
        </authorList>
    </citation>
    <scope>NUCLEOTIDE SEQUENCE [LARGE SCALE GENOMIC DNA]</scope>
    <source>
        <strain evidence="8 9">FGSC 10403</strain>
    </source>
</reference>
<dbReference type="GO" id="GO:0045271">
    <property type="term" value="C:respiratory chain complex I"/>
    <property type="evidence" value="ECO:0007669"/>
    <property type="project" value="InterPro"/>
</dbReference>
<feature type="transmembrane region" description="Helical" evidence="7">
    <location>
        <begin position="103"/>
        <end position="124"/>
    </location>
</feature>
<sequence>MAPQGDDTVFQPKDAIKSGVSGALFSGGAGLLMASLRTSMKKNNVGSMHVFTHGGGTIISFTLAGGIYRFAQQASANLREKEDGWNHAIGAFLGGSVMGLRSLRFPVILGFGAMAGSVVGAFAFSGGLTGWGRDPNVDEYERKEAMRLNRRRPVEETLAEVGEGRGIYPPGYQERRRQRLFEKYGVEVKPVSADPNVASA</sequence>
<evidence type="ECO:0000256" key="7">
    <source>
        <dbReference type="SAM" id="Phobius"/>
    </source>
</evidence>
<comment type="subcellular location">
    <subcellularLocation>
        <location evidence="1">Mitochondrion inner membrane</location>
        <topology evidence="1">Multi-pass membrane protein</topology>
    </subcellularLocation>
</comment>